<evidence type="ECO:0000259" key="2">
    <source>
        <dbReference type="Pfam" id="PF00266"/>
    </source>
</evidence>
<organism evidence="3 4">
    <name type="scientific">Batrachochytrium salamandrivorans</name>
    <dbReference type="NCBI Taxonomy" id="1357716"/>
    <lineage>
        <taxon>Eukaryota</taxon>
        <taxon>Fungi</taxon>
        <taxon>Fungi incertae sedis</taxon>
        <taxon>Chytridiomycota</taxon>
        <taxon>Chytridiomycota incertae sedis</taxon>
        <taxon>Chytridiomycetes</taxon>
        <taxon>Rhizophydiales</taxon>
        <taxon>Rhizophydiales incertae sedis</taxon>
        <taxon>Batrachochytrium</taxon>
    </lineage>
</organism>
<dbReference type="Gene3D" id="3.40.640.10">
    <property type="entry name" value="Type I PLP-dependent aspartate aminotransferase-like (Major domain)"/>
    <property type="match status" value="1"/>
</dbReference>
<dbReference type="Gene3D" id="3.90.1150.10">
    <property type="entry name" value="Aspartate Aminotransferase, domain 1"/>
    <property type="match status" value="1"/>
</dbReference>
<gene>
    <name evidence="3" type="ORF">BASA50_000944</name>
</gene>
<dbReference type="SUPFAM" id="SSF53383">
    <property type="entry name" value="PLP-dependent transferases"/>
    <property type="match status" value="1"/>
</dbReference>
<feature type="domain" description="Aminotransferase class V" evidence="2">
    <location>
        <begin position="206"/>
        <end position="518"/>
    </location>
</feature>
<keyword evidence="4" id="KW-1185">Reference proteome</keyword>
<proteinExistence type="predicted"/>
<evidence type="ECO:0000313" key="3">
    <source>
        <dbReference type="EMBL" id="KAH6586001.1"/>
    </source>
</evidence>
<accession>A0ABQ8ETS7</accession>
<dbReference type="EMBL" id="JAFCIX010000577">
    <property type="protein sequence ID" value="KAH6586001.1"/>
    <property type="molecule type" value="Genomic_DNA"/>
</dbReference>
<sequence>MMGRDATLHAMPVLLDDNSTESIKCEGVSSNDLNDLLKSKIDLSAKTCCVKTSFTRKPPTKMFRKAGVTSHSLHFDPFSVFDSMLNLPAGIKNFPEALVTFLHANMFLAKSIVTAYGARPLVYADYIASGRSLRCIEDAIRDHILPFYANTHTDTGLLGRLMTDLREGASGSGSTSSFHKLSSMMGIVDAVTRARELDDLSILPVVFISTAEHHSNILIWREIGAEVVTIPTEETGHISLSILEASLEKYKNRTFIIGSFSAASNIAPVLQPVLELTRLIHQYNGVALFDYACAGPYVDICMCPTGNEGDWIDGIMLSPHKFLGGPNTPGLLLVRKSLCVRDQPSIPGGGVVSWVNRSDHSYIGDIEAREEAGTPDILGAIRAGFVFYIKSLVTPAYIHKQQYNLAKRAMTALMHNENIEVLGPQNSQRLPVFSMHIKSPIKDKMLHHHFVSRLLTDLFGIQTRSGCSCAAPYYMELTKLSTDKEDLWRSAYLKSGFESIKFGFVRFNLSYTHTDAEVSYILRAVDWVASCGYKMIPAYKHDPTTSIWSPRKMDPPIVAATISSIQTRVKLDFLKIRESADAACKAVLIDSYNSGFATDGIQESVERILRTISDDAVMTLQWYANTNDIYLLMQKKSISAKSQKEERLSEHKSRQSSDFQTRISGLGGESRHSLSDTKENSAFNELNPKSRTRYNGFLIDKLARLFKTPSNNQAYQ</sequence>
<dbReference type="PANTHER" id="PTHR43686:SF1">
    <property type="entry name" value="AMINOTRAN_5 DOMAIN-CONTAINING PROTEIN"/>
    <property type="match status" value="1"/>
</dbReference>
<feature type="region of interest" description="Disordered" evidence="1">
    <location>
        <begin position="642"/>
        <end position="688"/>
    </location>
</feature>
<dbReference type="Proteomes" id="UP001648503">
    <property type="component" value="Unassembled WGS sequence"/>
</dbReference>
<dbReference type="Pfam" id="PF00266">
    <property type="entry name" value="Aminotran_5"/>
    <property type="match status" value="1"/>
</dbReference>
<feature type="compositionally biased region" description="Basic and acidic residues" evidence="1">
    <location>
        <begin position="642"/>
        <end position="655"/>
    </location>
</feature>
<reference evidence="3 4" key="1">
    <citation type="submission" date="2021-02" db="EMBL/GenBank/DDBJ databases">
        <title>Variation within the Batrachochytrium salamandrivorans European outbreak.</title>
        <authorList>
            <person name="Kelly M."/>
            <person name="Pasmans F."/>
            <person name="Shea T.P."/>
            <person name="Munoz J.F."/>
            <person name="Carranza S."/>
            <person name="Cuomo C.A."/>
            <person name="Martel A."/>
        </authorList>
    </citation>
    <scope>NUCLEOTIDE SEQUENCE [LARGE SCALE GENOMIC DNA]</scope>
    <source>
        <strain evidence="3 4">AMFP18/2</strain>
    </source>
</reference>
<protein>
    <recommendedName>
        <fullName evidence="2">Aminotransferase class V domain-containing protein</fullName>
    </recommendedName>
</protein>
<dbReference type="InterPro" id="IPR015422">
    <property type="entry name" value="PyrdxlP-dep_Trfase_small"/>
</dbReference>
<dbReference type="PANTHER" id="PTHR43686">
    <property type="entry name" value="SULFURTRANSFERASE-RELATED"/>
    <property type="match status" value="1"/>
</dbReference>
<comment type="caution">
    <text evidence="3">The sequence shown here is derived from an EMBL/GenBank/DDBJ whole genome shotgun (WGS) entry which is preliminary data.</text>
</comment>
<evidence type="ECO:0000256" key="1">
    <source>
        <dbReference type="SAM" id="MobiDB-lite"/>
    </source>
</evidence>
<dbReference type="InterPro" id="IPR000192">
    <property type="entry name" value="Aminotrans_V_dom"/>
</dbReference>
<dbReference type="InterPro" id="IPR015421">
    <property type="entry name" value="PyrdxlP-dep_Trfase_major"/>
</dbReference>
<name>A0ABQ8ETS7_9FUNG</name>
<feature type="compositionally biased region" description="Basic and acidic residues" evidence="1">
    <location>
        <begin position="669"/>
        <end position="679"/>
    </location>
</feature>
<dbReference type="InterPro" id="IPR015424">
    <property type="entry name" value="PyrdxlP-dep_Trfase"/>
</dbReference>
<evidence type="ECO:0000313" key="4">
    <source>
        <dbReference type="Proteomes" id="UP001648503"/>
    </source>
</evidence>